<evidence type="ECO:0000259" key="1">
    <source>
        <dbReference type="Pfam" id="PF12705"/>
    </source>
</evidence>
<dbReference type="SUPFAM" id="SSF52540">
    <property type="entry name" value="P-loop containing nucleoside triphosphate hydrolases"/>
    <property type="match status" value="1"/>
</dbReference>
<organism evidence="2 3">
    <name type="scientific">Deinococcus antarcticus</name>
    <dbReference type="NCBI Taxonomy" id="1298767"/>
    <lineage>
        <taxon>Bacteria</taxon>
        <taxon>Thermotogati</taxon>
        <taxon>Deinococcota</taxon>
        <taxon>Deinococci</taxon>
        <taxon>Deinococcales</taxon>
        <taxon>Deinococcaceae</taxon>
        <taxon>Deinococcus</taxon>
    </lineage>
</organism>
<evidence type="ECO:0000313" key="3">
    <source>
        <dbReference type="Proteomes" id="UP001595748"/>
    </source>
</evidence>
<reference evidence="3" key="1">
    <citation type="journal article" date="2019" name="Int. J. Syst. Evol. Microbiol.">
        <title>The Global Catalogue of Microorganisms (GCM) 10K type strain sequencing project: providing services to taxonomists for standard genome sequencing and annotation.</title>
        <authorList>
            <consortium name="The Broad Institute Genomics Platform"/>
            <consortium name="The Broad Institute Genome Sequencing Center for Infectious Disease"/>
            <person name="Wu L."/>
            <person name="Ma J."/>
        </authorList>
    </citation>
    <scope>NUCLEOTIDE SEQUENCE [LARGE SCALE GENOMIC DNA]</scope>
    <source>
        <strain evidence="3">CCTCC AB 2013263</strain>
    </source>
</reference>
<dbReference type="Gene3D" id="3.40.50.300">
    <property type="entry name" value="P-loop containing nucleotide triphosphate hydrolases"/>
    <property type="match status" value="1"/>
</dbReference>
<dbReference type="InterPro" id="IPR011604">
    <property type="entry name" value="PDDEXK-like_dom_sf"/>
</dbReference>
<dbReference type="RefSeq" id="WP_380076941.1">
    <property type="nucleotide sequence ID" value="NZ_JBHRZF010000092.1"/>
</dbReference>
<dbReference type="InterPro" id="IPR038726">
    <property type="entry name" value="PDDEXK_AddAB-type"/>
</dbReference>
<evidence type="ECO:0000313" key="2">
    <source>
        <dbReference type="EMBL" id="MFC3860726.1"/>
    </source>
</evidence>
<gene>
    <name evidence="2" type="ORF">ACFOPQ_08115</name>
</gene>
<feature type="domain" description="PD-(D/E)XK endonuclease-like" evidence="1">
    <location>
        <begin position="635"/>
        <end position="897"/>
    </location>
</feature>
<keyword evidence="3" id="KW-1185">Reference proteome</keyword>
<dbReference type="EMBL" id="JBHRZF010000092">
    <property type="protein sequence ID" value="MFC3860726.1"/>
    <property type="molecule type" value="Genomic_DNA"/>
</dbReference>
<dbReference type="InterPro" id="IPR027417">
    <property type="entry name" value="P-loop_NTPase"/>
</dbReference>
<proteinExistence type="predicted"/>
<accession>A0ABV8A861</accession>
<dbReference type="Proteomes" id="UP001595748">
    <property type="component" value="Unassembled WGS sequence"/>
</dbReference>
<name>A0ABV8A861_9DEIO</name>
<sequence length="907" mass="99938">MTVRTIITHASPNLLRQRAREHLLQQGEDHSVVIPNLAAGRSLRQLTRTALPTITFAQLAQRQLFQAGWTPLSQAGKTQRLSELLTSLELEYFTPLLDRPGTLPALLDVIRALLRSDAAHLPAGRTPRERDLARMHRAWVLSLLRDAHYDPAVPEFFAARTALESRPLTVSGFAYLDAAQIAYLDRLAAEPSVVFLAAARADELSEAHRTLKALTGRGWDWQELDSWRHRADPRLTRTGDRAARHALALNTATPFTAEDVPVLTLPSVVEEVREVLRQVKLAHQFEGRPWHELAVVVRDEPGYLPALLDTAERYGIPLVCQARVPFLGTPLGSFLSAWLDAALSDWPFERTRDTLTHPLIHLPFEAQVRARGFGRRSPRGLQSWGEEAILRELEWPAQASGRAFLEHLTAVLKALGVLERQRSDAHIGVQLAVLRQTLSALDRPELYDRQVFLSEARALLGEAHLPALPQKTGVRVATPLSTLGRSYQRVWVLGLSEGQFPRPTPDLPLLDAHLRAHWSQAGVYLPGGVESQAIERALFFHALACAREGLTLTRPEVTAGGRPSEPSPFLRPFALPRPPEEFHAATSSEARVQLALGGQLQDEGVAALARQEEQRELGTHPGPLLPGLIDPQSWTWSASQLHAFGSCRFRWLAGRVMNLAPLPEPLLAPDPLTRGSLYHLTLEGLLRPYLDQDAPPGEVLVRELPAAFDTATRRLQATGEIETGPLWAAQRQDHLRVLSEVVSAPDFLPPGQQVKALEHKLAGTFTAGGHDWTFTGYADRVDEDAHGQQQITDYKLGRYISHVKDAAGKLSLEIQLPLYLKLTGAASGRYFSLNAASVLAGTGPAWTGGKTGWAEHAAQLETFLSGVNADIQAGDYRAVPDVDARACQYCDVQSLCRFQSFSTGEGT</sequence>
<dbReference type="Pfam" id="PF12705">
    <property type="entry name" value="PDDEXK_1"/>
    <property type="match status" value="1"/>
</dbReference>
<comment type="caution">
    <text evidence="2">The sequence shown here is derived from an EMBL/GenBank/DDBJ whole genome shotgun (WGS) entry which is preliminary data.</text>
</comment>
<protein>
    <submittedName>
        <fullName evidence="2">PD-(D/E)XK nuclease family protein</fullName>
    </submittedName>
</protein>
<dbReference type="Gene3D" id="3.90.320.10">
    <property type="match status" value="1"/>
</dbReference>